<dbReference type="GO" id="GO:0007163">
    <property type="term" value="P:establishment or maintenance of cell polarity"/>
    <property type="evidence" value="ECO:0007669"/>
    <property type="project" value="TreeGrafter"/>
</dbReference>
<evidence type="ECO:0000256" key="1">
    <source>
        <dbReference type="SAM" id="MobiDB-lite"/>
    </source>
</evidence>
<keyword evidence="3" id="KW-1185">Reference proteome</keyword>
<dbReference type="PANTHER" id="PTHR10551:SF14">
    <property type="entry name" value="CELLULASE CONTAINING PROTEIN, EXPRESSED"/>
    <property type="match status" value="1"/>
</dbReference>
<reference evidence="2 3" key="1">
    <citation type="submission" date="2020-10" db="EMBL/GenBank/DDBJ databases">
        <title>Plant Genome Project.</title>
        <authorList>
            <person name="Zhang R.-G."/>
        </authorList>
    </citation>
    <scope>NUCLEOTIDE SEQUENCE [LARGE SCALE GENOMIC DNA]</scope>
    <source>
        <strain evidence="2">FAFU-HL-1</strain>
        <tissue evidence="2">Leaf</tissue>
    </source>
</reference>
<accession>A0A835MKM7</accession>
<dbReference type="AlphaFoldDB" id="A0A835MKM7"/>
<dbReference type="Proteomes" id="UP000657918">
    <property type="component" value="Unassembled WGS sequence"/>
</dbReference>
<dbReference type="PANTHER" id="PTHR10551">
    <property type="entry name" value="FASCIN"/>
    <property type="match status" value="1"/>
</dbReference>
<evidence type="ECO:0000313" key="3">
    <source>
        <dbReference type="Proteomes" id="UP000657918"/>
    </source>
</evidence>
<dbReference type="GO" id="GO:0016477">
    <property type="term" value="P:cell migration"/>
    <property type="evidence" value="ECO:0007669"/>
    <property type="project" value="TreeGrafter"/>
</dbReference>
<comment type="caution">
    <text evidence="2">The sequence shown here is derived from an EMBL/GenBank/DDBJ whole genome shotgun (WGS) entry which is preliminary data.</text>
</comment>
<dbReference type="EMBL" id="JADGMS010000013">
    <property type="protein sequence ID" value="KAF9670057.1"/>
    <property type="molecule type" value="Genomic_DNA"/>
</dbReference>
<dbReference type="GO" id="GO:0005737">
    <property type="term" value="C:cytoplasm"/>
    <property type="evidence" value="ECO:0007669"/>
    <property type="project" value="TreeGrafter"/>
</dbReference>
<dbReference type="OrthoDB" id="62120at2759"/>
<name>A0A835MKM7_9ROSI</name>
<dbReference type="SUPFAM" id="SSF51445">
    <property type="entry name" value="(Trans)glycosidases"/>
    <property type="match status" value="1"/>
</dbReference>
<dbReference type="InterPro" id="IPR010431">
    <property type="entry name" value="Fascin"/>
</dbReference>
<organism evidence="2 3">
    <name type="scientific">Salix dunnii</name>
    <dbReference type="NCBI Taxonomy" id="1413687"/>
    <lineage>
        <taxon>Eukaryota</taxon>
        <taxon>Viridiplantae</taxon>
        <taxon>Streptophyta</taxon>
        <taxon>Embryophyta</taxon>
        <taxon>Tracheophyta</taxon>
        <taxon>Spermatophyta</taxon>
        <taxon>Magnoliopsida</taxon>
        <taxon>eudicotyledons</taxon>
        <taxon>Gunneridae</taxon>
        <taxon>Pentapetalae</taxon>
        <taxon>rosids</taxon>
        <taxon>fabids</taxon>
        <taxon>Malpighiales</taxon>
        <taxon>Salicaceae</taxon>
        <taxon>Saliceae</taxon>
        <taxon>Salix</taxon>
    </lineage>
</organism>
<dbReference type="GO" id="GO:0051015">
    <property type="term" value="F:actin filament binding"/>
    <property type="evidence" value="ECO:0007669"/>
    <property type="project" value="InterPro"/>
</dbReference>
<dbReference type="Gene3D" id="3.20.20.80">
    <property type="entry name" value="Glycosidases"/>
    <property type="match status" value="1"/>
</dbReference>
<feature type="region of interest" description="Disordered" evidence="1">
    <location>
        <begin position="34"/>
        <end position="54"/>
    </location>
</feature>
<sequence>MLPTGTAFPTPVLGLIEWNNGLKVVIDLHAAPGSQNGWEHSSSRDGSQEWGQTDANIRQTVDVIDFLAARSPQEGDPTSKFVVEGAAQAAAPAILVEPYLRTVAYRRSSVPDLTVFGSLAR</sequence>
<evidence type="ECO:0000313" key="2">
    <source>
        <dbReference type="EMBL" id="KAF9670057.1"/>
    </source>
</evidence>
<dbReference type="GO" id="GO:0051017">
    <property type="term" value="P:actin filament bundle assembly"/>
    <property type="evidence" value="ECO:0007669"/>
    <property type="project" value="TreeGrafter"/>
</dbReference>
<dbReference type="GO" id="GO:0015629">
    <property type="term" value="C:actin cytoskeleton"/>
    <property type="evidence" value="ECO:0007669"/>
    <property type="project" value="TreeGrafter"/>
</dbReference>
<protein>
    <submittedName>
        <fullName evidence="2">Uncharacterized protein</fullName>
    </submittedName>
</protein>
<proteinExistence type="predicted"/>
<gene>
    <name evidence="2" type="ORF">SADUNF_Sadunf13G0028900</name>
</gene>
<dbReference type="InterPro" id="IPR017853">
    <property type="entry name" value="GH"/>
</dbReference>